<proteinExistence type="predicted"/>
<evidence type="ECO:0000313" key="2">
    <source>
        <dbReference type="Proteomes" id="UP000694701"/>
    </source>
</evidence>
<dbReference type="AlphaFoldDB" id="A0A8C2IKK4"/>
<reference evidence="1" key="1">
    <citation type="submission" date="2025-08" db="UniProtKB">
        <authorList>
            <consortium name="Ensembl"/>
        </authorList>
    </citation>
    <scope>IDENTIFICATION</scope>
</reference>
<dbReference type="Proteomes" id="UP000694701">
    <property type="component" value="Unplaced"/>
</dbReference>
<evidence type="ECO:0000313" key="1">
    <source>
        <dbReference type="Ensembl" id="ENSCCRP00020080604.1"/>
    </source>
</evidence>
<protein>
    <submittedName>
        <fullName evidence="1">Uncharacterized protein</fullName>
    </submittedName>
</protein>
<organism evidence="1 2">
    <name type="scientific">Cyprinus carpio</name>
    <name type="common">Common carp</name>
    <dbReference type="NCBI Taxonomy" id="7962"/>
    <lineage>
        <taxon>Eukaryota</taxon>
        <taxon>Metazoa</taxon>
        <taxon>Chordata</taxon>
        <taxon>Craniata</taxon>
        <taxon>Vertebrata</taxon>
        <taxon>Euteleostomi</taxon>
        <taxon>Actinopterygii</taxon>
        <taxon>Neopterygii</taxon>
        <taxon>Teleostei</taxon>
        <taxon>Ostariophysi</taxon>
        <taxon>Cypriniformes</taxon>
        <taxon>Cyprinidae</taxon>
        <taxon>Cyprininae</taxon>
        <taxon>Cyprinus</taxon>
    </lineage>
</organism>
<dbReference type="Ensembl" id="ENSCCRT00020088309.1">
    <property type="protein sequence ID" value="ENSCCRP00020080604.1"/>
    <property type="gene ID" value="ENSCCRG00020037396.1"/>
</dbReference>
<sequence>INVADTPQDCSLETPLALACPSLCANVCVLHGQLPLLCCWRGGPTNSGGGVLGIKGRGVTQTKKNRGILMSGYDIWRMPAFLL</sequence>
<name>A0A8C2IKK4_CYPCA</name>
<accession>A0A8C2IKK4</accession>